<dbReference type="PANTHER" id="PTHR43445:SF3">
    <property type="entry name" value="UDP-N-ACETYLMURAMATE--L-ALANINE LIGASE"/>
    <property type="match status" value="1"/>
</dbReference>
<dbReference type="SUPFAM" id="SSF53244">
    <property type="entry name" value="MurD-like peptide ligases, peptide-binding domain"/>
    <property type="match status" value="1"/>
</dbReference>
<dbReference type="Gene3D" id="3.40.50.720">
    <property type="entry name" value="NAD(P)-binding Rossmann-like Domain"/>
    <property type="match status" value="1"/>
</dbReference>
<keyword evidence="11" id="KW-0131">Cell cycle</keyword>
<accession>A0A224AK05</accession>
<dbReference type="GO" id="GO:0005524">
    <property type="term" value="F:ATP binding"/>
    <property type="evidence" value="ECO:0007669"/>
    <property type="project" value="UniProtKB-KW"/>
</dbReference>
<dbReference type="GO" id="GO:0008763">
    <property type="term" value="F:UDP-N-acetylmuramate-L-alanine ligase activity"/>
    <property type="evidence" value="ECO:0007669"/>
    <property type="project" value="UniProtKB-UniRule"/>
</dbReference>
<keyword evidence="15" id="KW-0472">Membrane</keyword>
<evidence type="ECO:0000256" key="7">
    <source>
        <dbReference type="ARBA" id="ARBA00022741"/>
    </source>
</evidence>
<evidence type="ECO:0000256" key="5">
    <source>
        <dbReference type="ARBA" id="ARBA00022598"/>
    </source>
</evidence>
<protein>
    <recommendedName>
        <fullName evidence="3 14">UDP-N-acetylmuramate--L-alanine ligase</fullName>
        <ecNumber evidence="3 14">6.3.2.8</ecNumber>
    </recommendedName>
</protein>
<dbReference type="InterPro" id="IPR000713">
    <property type="entry name" value="Mur_ligase_N"/>
</dbReference>
<feature type="domain" description="Mur ligase central" evidence="18">
    <location>
        <begin position="116"/>
        <end position="292"/>
    </location>
</feature>
<keyword evidence="9" id="KW-0133">Cell shape</keyword>
<keyword evidence="12" id="KW-0961">Cell wall biogenesis/degradation</keyword>
<keyword evidence="15" id="KW-0812">Transmembrane</keyword>
<dbReference type="InterPro" id="IPR036565">
    <property type="entry name" value="Mur-like_cat_sf"/>
</dbReference>
<evidence type="ECO:0000256" key="8">
    <source>
        <dbReference type="ARBA" id="ARBA00022840"/>
    </source>
</evidence>
<organism evidence="19 20">
    <name type="scientific">Blattabacterium cuenoti STAT</name>
    <dbReference type="NCBI Taxonomy" id="1457030"/>
    <lineage>
        <taxon>Bacteria</taxon>
        <taxon>Pseudomonadati</taxon>
        <taxon>Bacteroidota</taxon>
        <taxon>Flavobacteriia</taxon>
        <taxon>Flavobacteriales</taxon>
        <taxon>Blattabacteriaceae</taxon>
        <taxon>Blattabacterium</taxon>
    </lineage>
</organism>
<dbReference type="PANTHER" id="PTHR43445">
    <property type="entry name" value="UDP-N-ACETYLMURAMATE--L-ALANINE LIGASE-RELATED"/>
    <property type="match status" value="1"/>
</dbReference>
<sequence length="461" mass="53776">MNLNKIDFFYFIGIGGMGMSSLAIYFHTMGKTVYGYDQNETFLTKELEKKGISINYNDSIEILPKWVLSEQCLIVYTPAIPSHHKQWMYLKKYGKNIRKRSQILALITKNNICIAIGGTHGKTTTCTLLGHILYSSGMNVTAFLGGISENYQSNLILNHVLNRKKIFLVEADEFDRSFLYLSPNIACITSFDQDHVDTYPKKENLKEAYIAFSNRIKKPYKKIFLCQEESFQSNNAIYYSIIQKKNYYSDHLYMKENKWYFDFHTPTETWKSLPLPIPGEHNLKNVTAALAISDYIKIPKEEIRKALFLFKGIKRRYSIHYQSSNKIYIDDYAHHPTEINALIDTVKKCFPNKKILGIFQPHLFSRTKFFEKSFAKSLENLDILILLDIYPAREFPINGTINSNSNRFFEKIKMSYKERSTFPKVLEKIKKKHFDIILTIGAGNIDTLILPIKEWLYKRYG</sequence>
<proteinExistence type="predicted"/>
<evidence type="ECO:0000256" key="6">
    <source>
        <dbReference type="ARBA" id="ARBA00022618"/>
    </source>
</evidence>
<dbReference type="GO" id="GO:0008360">
    <property type="term" value="P:regulation of cell shape"/>
    <property type="evidence" value="ECO:0007669"/>
    <property type="project" value="UniProtKB-KW"/>
</dbReference>
<feature type="domain" description="Mur ligase N-terminal catalytic" evidence="16">
    <location>
        <begin position="10"/>
        <end position="109"/>
    </location>
</feature>
<evidence type="ECO:0000313" key="20">
    <source>
        <dbReference type="Proteomes" id="UP000263619"/>
    </source>
</evidence>
<evidence type="ECO:0000256" key="9">
    <source>
        <dbReference type="ARBA" id="ARBA00022960"/>
    </source>
</evidence>
<feature type="domain" description="Mur ligase C-terminal" evidence="17">
    <location>
        <begin position="319"/>
        <end position="393"/>
    </location>
</feature>
<keyword evidence="20" id="KW-1185">Reference proteome</keyword>
<dbReference type="EC" id="6.3.2.8" evidence="3 14"/>
<name>A0A224AK05_9FLAO</name>
<evidence type="ECO:0000256" key="11">
    <source>
        <dbReference type="ARBA" id="ARBA00023306"/>
    </source>
</evidence>
<dbReference type="InterPro" id="IPR013221">
    <property type="entry name" value="Mur_ligase_cen"/>
</dbReference>
<dbReference type="Pfam" id="PF08245">
    <property type="entry name" value="Mur_ligase_M"/>
    <property type="match status" value="1"/>
</dbReference>
<dbReference type="Gene3D" id="3.90.190.20">
    <property type="entry name" value="Mur ligase, C-terminal domain"/>
    <property type="match status" value="1"/>
</dbReference>
<dbReference type="GO" id="GO:0051301">
    <property type="term" value="P:cell division"/>
    <property type="evidence" value="ECO:0007669"/>
    <property type="project" value="UniProtKB-KW"/>
</dbReference>
<evidence type="ECO:0000313" key="19">
    <source>
        <dbReference type="EMBL" id="BBA17194.1"/>
    </source>
</evidence>
<reference evidence="19 20" key="1">
    <citation type="submission" date="2014-06" db="EMBL/GenBank/DDBJ databases">
        <title>Genome sequence of the intracellular symbiont Blattabacterium cuenoti, strain STAT from the wood feeding cockroach Salganea taiwanensis taiwanensis.</title>
        <authorList>
            <person name="Kinjo Y."/>
            <person name="Ohkuma M."/>
            <person name="Tokuda G."/>
        </authorList>
    </citation>
    <scope>NUCLEOTIDE SEQUENCE [LARGE SCALE GENOMIC DNA]</scope>
    <source>
        <strain evidence="19 20">STAT</strain>
    </source>
</reference>
<dbReference type="GO" id="GO:0009252">
    <property type="term" value="P:peptidoglycan biosynthetic process"/>
    <property type="evidence" value="ECO:0007669"/>
    <property type="project" value="UniProtKB-UniRule"/>
</dbReference>
<dbReference type="GO" id="GO:0005737">
    <property type="term" value="C:cytoplasm"/>
    <property type="evidence" value="ECO:0007669"/>
    <property type="project" value="UniProtKB-SubCell"/>
</dbReference>
<evidence type="ECO:0000256" key="4">
    <source>
        <dbReference type="ARBA" id="ARBA00022490"/>
    </source>
</evidence>
<keyword evidence="4" id="KW-0963">Cytoplasm</keyword>
<keyword evidence="5 19" id="KW-0436">Ligase</keyword>
<evidence type="ECO:0000256" key="2">
    <source>
        <dbReference type="ARBA" id="ARBA00004752"/>
    </source>
</evidence>
<comment type="catalytic activity">
    <reaction evidence="13">
        <text>UDP-N-acetyl-alpha-D-muramate + L-alanine + ATP = UDP-N-acetyl-alpha-D-muramoyl-L-alanine + ADP + phosphate + H(+)</text>
        <dbReference type="Rhea" id="RHEA:23372"/>
        <dbReference type="ChEBI" id="CHEBI:15378"/>
        <dbReference type="ChEBI" id="CHEBI:30616"/>
        <dbReference type="ChEBI" id="CHEBI:43474"/>
        <dbReference type="ChEBI" id="CHEBI:57972"/>
        <dbReference type="ChEBI" id="CHEBI:70757"/>
        <dbReference type="ChEBI" id="CHEBI:83898"/>
        <dbReference type="ChEBI" id="CHEBI:456216"/>
        <dbReference type="EC" id="6.3.2.8"/>
    </reaction>
</comment>
<dbReference type="InterPro" id="IPR005758">
    <property type="entry name" value="UDP-N-AcMur_Ala_ligase_MurC"/>
</dbReference>
<evidence type="ECO:0000256" key="15">
    <source>
        <dbReference type="SAM" id="Phobius"/>
    </source>
</evidence>
<gene>
    <name evidence="19" type="primary">murC</name>
    <name evidence="19" type="ORF">STAT_261</name>
</gene>
<dbReference type="UniPathway" id="UPA00219"/>
<evidence type="ECO:0000256" key="10">
    <source>
        <dbReference type="ARBA" id="ARBA00022984"/>
    </source>
</evidence>
<dbReference type="OrthoDB" id="9804126at2"/>
<dbReference type="GO" id="GO:0071555">
    <property type="term" value="P:cell wall organization"/>
    <property type="evidence" value="ECO:0007669"/>
    <property type="project" value="UniProtKB-KW"/>
</dbReference>
<keyword evidence="15" id="KW-1133">Transmembrane helix</keyword>
<keyword evidence="10" id="KW-0573">Peptidoglycan synthesis</keyword>
<dbReference type="Pfam" id="PF02875">
    <property type="entry name" value="Mur_ligase_C"/>
    <property type="match status" value="1"/>
</dbReference>
<evidence type="ECO:0000256" key="14">
    <source>
        <dbReference type="NCBIfam" id="TIGR01082"/>
    </source>
</evidence>
<evidence type="ECO:0000256" key="12">
    <source>
        <dbReference type="ARBA" id="ARBA00023316"/>
    </source>
</evidence>
<dbReference type="RefSeq" id="WP_119305469.1">
    <property type="nucleotide sequence ID" value="NZ_AP014608.1"/>
</dbReference>
<dbReference type="Pfam" id="PF01225">
    <property type="entry name" value="Mur_ligase"/>
    <property type="match status" value="1"/>
</dbReference>
<evidence type="ECO:0000256" key="1">
    <source>
        <dbReference type="ARBA" id="ARBA00004496"/>
    </source>
</evidence>
<evidence type="ECO:0000256" key="3">
    <source>
        <dbReference type="ARBA" id="ARBA00012211"/>
    </source>
</evidence>
<keyword evidence="6" id="KW-0132">Cell division</keyword>
<feature type="transmembrane region" description="Helical" evidence="15">
    <location>
        <begin position="7"/>
        <end position="26"/>
    </location>
</feature>
<evidence type="ECO:0000259" key="17">
    <source>
        <dbReference type="Pfam" id="PF02875"/>
    </source>
</evidence>
<dbReference type="EMBL" id="AP014608">
    <property type="protein sequence ID" value="BBA17194.1"/>
    <property type="molecule type" value="Genomic_DNA"/>
</dbReference>
<comment type="subcellular location">
    <subcellularLocation>
        <location evidence="1">Cytoplasm</location>
    </subcellularLocation>
</comment>
<evidence type="ECO:0000259" key="16">
    <source>
        <dbReference type="Pfam" id="PF01225"/>
    </source>
</evidence>
<evidence type="ECO:0000256" key="13">
    <source>
        <dbReference type="ARBA" id="ARBA00047833"/>
    </source>
</evidence>
<dbReference type="AlphaFoldDB" id="A0A224AK05"/>
<dbReference type="InterPro" id="IPR050061">
    <property type="entry name" value="MurCDEF_pg_biosynth"/>
</dbReference>
<comment type="pathway">
    <text evidence="2">Cell wall biogenesis; peptidoglycan biosynthesis.</text>
</comment>
<dbReference type="NCBIfam" id="TIGR01082">
    <property type="entry name" value="murC"/>
    <property type="match status" value="1"/>
</dbReference>
<evidence type="ECO:0000259" key="18">
    <source>
        <dbReference type="Pfam" id="PF08245"/>
    </source>
</evidence>
<dbReference type="SUPFAM" id="SSF53623">
    <property type="entry name" value="MurD-like peptide ligases, catalytic domain"/>
    <property type="match status" value="1"/>
</dbReference>
<dbReference type="SUPFAM" id="SSF51984">
    <property type="entry name" value="MurCD N-terminal domain"/>
    <property type="match status" value="1"/>
</dbReference>
<dbReference type="InterPro" id="IPR036615">
    <property type="entry name" value="Mur_ligase_C_dom_sf"/>
</dbReference>
<dbReference type="Gene3D" id="3.40.1190.10">
    <property type="entry name" value="Mur-like, catalytic domain"/>
    <property type="match status" value="1"/>
</dbReference>
<dbReference type="InterPro" id="IPR004101">
    <property type="entry name" value="Mur_ligase_C"/>
</dbReference>
<keyword evidence="7" id="KW-0547">Nucleotide-binding</keyword>
<dbReference type="Proteomes" id="UP000263619">
    <property type="component" value="Chromosome"/>
</dbReference>
<keyword evidence="8" id="KW-0067">ATP-binding</keyword>